<dbReference type="GeneID" id="37502741"/>
<proteinExistence type="inferred from homology"/>
<dbReference type="GO" id="GO:0003954">
    <property type="term" value="F:NADH dehydrogenase activity"/>
    <property type="evidence" value="ECO:0007669"/>
    <property type="project" value="TreeGrafter"/>
</dbReference>
<keyword evidence="10 16" id="KW-1133">Transmembrane helix</keyword>
<comment type="similarity">
    <text evidence="2 16">Belongs to the complex I subunit 4 family.</text>
</comment>
<feature type="transmembrane region" description="Helical" evidence="16">
    <location>
        <begin position="270"/>
        <end position="288"/>
    </location>
</feature>
<evidence type="ECO:0000256" key="13">
    <source>
        <dbReference type="ARBA" id="ARBA00023128"/>
    </source>
</evidence>
<evidence type="ECO:0000256" key="14">
    <source>
        <dbReference type="ARBA" id="ARBA00023136"/>
    </source>
</evidence>
<dbReference type="AlphaFoldDB" id="A0A343YNC0"/>
<gene>
    <name evidence="18" type="primary">ND4</name>
</gene>
<protein>
    <recommendedName>
        <fullName evidence="4 16">NADH-ubiquinone oxidoreductase chain 4</fullName>
        <ecNumber evidence="3 16">7.1.1.2</ecNumber>
    </recommendedName>
</protein>
<comment type="subcellular location">
    <subcellularLocation>
        <location evidence="1 16">Mitochondrion membrane</location>
        <topology evidence="1 16">Multi-pass membrane protein</topology>
    </subcellularLocation>
</comment>
<dbReference type="InterPro" id="IPR001750">
    <property type="entry name" value="ND/Mrp_TM"/>
</dbReference>
<sequence length="445" mass="49132">MLVFLSIVGSLGFLSVRKMISQFGLVIGYFFLAFSSVFFLFNPSSSLSYSFFYLSVDRLGAPMVLLTVWVATLMLVGISDSSRSYSICVWSLLCILVGFFCVNDTVIFYVFFEAALVPTIYLILKWGYQPERLQASMYLMVYMILASLPLLVGIMLLRAVGISNFVYSPLSDFGLSYSEFLFMLLSLAFLVKVPMFPFHLWLPKAHVEAPLAGSMILAAILLKLGGYGLIRLMPMMKKVVVLPNLFFTLGCCGGVLTSILCLRQIDVKSLVAYSSVGHMGLMVSAIMTKGVLGLSVALSMMVAHGLVSSGMFCLANYAYKSTGTRSMYLYKGALSIFPSLSLWWFLFCVSNMAAPPSLNLFSEIFLFIQIMGVFSGSIVYLGGLVFFAGAYSLYLFSSTQHGKLPTYSNSFSSLESSQTHFFLFSHLWPVFFLVLSPLLVVSAGM</sequence>
<feature type="transmembrane region" description="Helical" evidence="16">
    <location>
        <begin position="209"/>
        <end position="230"/>
    </location>
</feature>
<feature type="domain" description="NADH:quinone oxidoreductase/Mrp antiporter transmembrane" evidence="17">
    <location>
        <begin position="103"/>
        <end position="381"/>
    </location>
</feature>
<feature type="transmembrane region" description="Helical" evidence="16">
    <location>
        <begin position="421"/>
        <end position="443"/>
    </location>
</feature>
<keyword evidence="12 16" id="KW-0830">Ubiquinone</keyword>
<dbReference type="RefSeq" id="YP_009499359.1">
    <property type="nucleotide sequence ID" value="NC_038081.1"/>
</dbReference>
<dbReference type="GO" id="GO:0015990">
    <property type="term" value="P:electron transport coupled proton transport"/>
    <property type="evidence" value="ECO:0007669"/>
    <property type="project" value="TreeGrafter"/>
</dbReference>
<evidence type="ECO:0000256" key="6">
    <source>
        <dbReference type="ARBA" id="ARBA00022660"/>
    </source>
</evidence>
<dbReference type="Pfam" id="PF00361">
    <property type="entry name" value="Proton_antipo_M"/>
    <property type="match status" value="1"/>
</dbReference>
<keyword evidence="9 16" id="KW-0249">Electron transport</keyword>
<evidence type="ECO:0000259" key="17">
    <source>
        <dbReference type="Pfam" id="PF00361"/>
    </source>
</evidence>
<evidence type="ECO:0000256" key="2">
    <source>
        <dbReference type="ARBA" id="ARBA00009025"/>
    </source>
</evidence>
<dbReference type="CTD" id="4538"/>
<dbReference type="InterPro" id="IPR003918">
    <property type="entry name" value="NADH_UbQ_OxRdtase"/>
</dbReference>
<feature type="transmembrane region" description="Helical" evidence="16">
    <location>
        <begin position="294"/>
        <end position="315"/>
    </location>
</feature>
<evidence type="ECO:0000256" key="16">
    <source>
        <dbReference type="RuleBase" id="RU003297"/>
    </source>
</evidence>
<organism evidence="18">
    <name type="scientific">Scutopus robustus</name>
    <dbReference type="NCBI Taxonomy" id="2109553"/>
    <lineage>
        <taxon>Eukaryota</taxon>
        <taxon>Metazoa</taxon>
        <taxon>Spiralia</taxon>
        <taxon>Lophotrochozoa</taxon>
        <taxon>Mollusca</taxon>
        <taxon>Aplacophora</taxon>
        <taxon>Caudofoveata</taxon>
        <taxon>Limifossorimorpha</taxon>
        <taxon>Limifossorida</taxon>
        <taxon>Scutopodidae</taxon>
        <taxon>Scutopus</taxon>
    </lineage>
</organism>
<reference evidence="18" key="1">
    <citation type="journal article" date="2018" name="Mol. Phylogenet. Evol.">
        <title>Mitogenomics reveals phylogenetic relationships of caudofoveate aplacophoran molluscs.</title>
        <authorList>
            <person name="Mikkelsen N.T."/>
            <person name="Kocot K.M."/>
            <person name="Halanych K.M."/>
        </authorList>
    </citation>
    <scope>NUCLEOTIDE SEQUENCE</scope>
</reference>
<feature type="transmembrane region" description="Helical" evidence="16">
    <location>
        <begin position="366"/>
        <end position="394"/>
    </location>
</feature>
<evidence type="ECO:0000256" key="15">
    <source>
        <dbReference type="ARBA" id="ARBA00049551"/>
    </source>
</evidence>
<evidence type="ECO:0000313" key="18">
    <source>
        <dbReference type="EMBL" id="AWL21427.1"/>
    </source>
</evidence>
<keyword evidence="5 16" id="KW-0813">Transport</keyword>
<dbReference type="EC" id="7.1.1.2" evidence="3 16"/>
<dbReference type="PRINTS" id="PR01437">
    <property type="entry name" value="NUOXDRDTASE4"/>
</dbReference>
<dbReference type="EMBL" id="MF579533">
    <property type="protein sequence ID" value="AWL21427.1"/>
    <property type="molecule type" value="Genomic_DNA"/>
</dbReference>
<evidence type="ECO:0000256" key="11">
    <source>
        <dbReference type="ARBA" id="ARBA00023027"/>
    </source>
</evidence>
<dbReference type="PANTHER" id="PTHR43507:SF20">
    <property type="entry name" value="NADH-UBIQUINONE OXIDOREDUCTASE CHAIN 4"/>
    <property type="match status" value="1"/>
</dbReference>
<name>A0A343YNC0_9MOLL</name>
<feature type="transmembrane region" description="Helical" evidence="16">
    <location>
        <begin position="85"/>
        <end position="100"/>
    </location>
</feature>
<evidence type="ECO:0000256" key="1">
    <source>
        <dbReference type="ARBA" id="ARBA00004225"/>
    </source>
</evidence>
<evidence type="ECO:0000256" key="9">
    <source>
        <dbReference type="ARBA" id="ARBA00022982"/>
    </source>
</evidence>
<keyword evidence="8" id="KW-1278">Translocase</keyword>
<keyword evidence="6 16" id="KW-0679">Respiratory chain</keyword>
<dbReference type="GO" id="GO:0008137">
    <property type="term" value="F:NADH dehydrogenase (ubiquinone) activity"/>
    <property type="evidence" value="ECO:0007669"/>
    <property type="project" value="UniProtKB-UniRule"/>
</dbReference>
<feature type="transmembrane region" description="Helical" evidence="16">
    <location>
        <begin position="61"/>
        <end position="78"/>
    </location>
</feature>
<dbReference type="PANTHER" id="PTHR43507">
    <property type="entry name" value="NADH-UBIQUINONE OXIDOREDUCTASE CHAIN 4"/>
    <property type="match status" value="1"/>
</dbReference>
<evidence type="ECO:0000256" key="10">
    <source>
        <dbReference type="ARBA" id="ARBA00022989"/>
    </source>
</evidence>
<evidence type="ECO:0000256" key="7">
    <source>
        <dbReference type="ARBA" id="ARBA00022692"/>
    </source>
</evidence>
<feature type="transmembrane region" description="Helical" evidence="16">
    <location>
        <begin position="106"/>
        <end position="124"/>
    </location>
</feature>
<comment type="function">
    <text evidence="16">Core subunit of the mitochondrial membrane respiratory chain NADH dehydrogenase (Complex I) which catalyzes electron transfer from NADH through the respiratory chain, using ubiquinone as an electron acceptor. Essential for the catalytic activity and assembly of complex I.</text>
</comment>
<evidence type="ECO:0000256" key="3">
    <source>
        <dbReference type="ARBA" id="ARBA00012944"/>
    </source>
</evidence>
<feature type="transmembrane region" description="Helical" evidence="16">
    <location>
        <begin position="327"/>
        <end position="346"/>
    </location>
</feature>
<feature type="transmembrane region" description="Helical" evidence="16">
    <location>
        <begin position="242"/>
        <end position="263"/>
    </location>
</feature>
<keyword evidence="7 16" id="KW-0812">Transmembrane</keyword>
<keyword evidence="11 16" id="KW-0520">NAD</keyword>
<dbReference type="GO" id="GO:0042773">
    <property type="term" value="P:ATP synthesis coupled electron transport"/>
    <property type="evidence" value="ECO:0007669"/>
    <property type="project" value="InterPro"/>
</dbReference>
<keyword evidence="13 16" id="KW-0496">Mitochondrion</keyword>
<feature type="transmembrane region" description="Helical" evidence="16">
    <location>
        <begin position="20"/>
        <end position="41"/>
    </location>
</feature>
<accession>A0A343YNC0</accession>
<comment type="catalytic activity">
    <reaction evidence="15 16">
        <text>a ubiquinone + NADH + 5 H(+)(in) = a ubiquinol + NAD(+) + 4 H(+)(out)</text>
        <dbReference type="Rhea" id="RHEA:29091"/>
        <dbReference type="Rhea" id="RHEA-COMP:9565"/>
        <dbReference type="Rhea" id="RHEA-COMP:9566"/>
        <dbReference type="ChEBI" id="CHEBI:15378"/>
        <dbReference type="ChEBI" id="CHEBI:16389"/>
        <dbReference type="ChEBI" id="CHEBI:17976"/>
        <dbReference type="ChEBI" id="CHEBI:57540"/>
        <dbReference type="ChEBI" id="CHEBI:57945"/>
        <dbReference type="EC" id="7.1.1.2"/>
    </reaction>
</comment>
<dbReference type="GO" id="GO:0048039">
    <property type="term" value="F:ubiquinone binding"/>
    <property type="evidence" value="ECO:0007669"/>
    <property type="project" value="TreeGrafter"/>
</dbReference>
<evidence type="ECO:0000256" key="4">
    <source>
        <dbReference type="ARBA" id="ARBA00021006"/>
    </source>
</evidence>
<evidence type="ECO:0000256" key="8">
    <source>
        <dbReference type="ARBA" id="ARBA00022967"/>
    </source>
</evidence>
<feature type="transmembrane region" description="Helical" evidence="16">
    <location>
        <begin position="136"/>
        <end position="160"/>
    </location>
</feature>
<keyword evidence="14 16" id="KW-0472">Membrane</keyword>
<evidence type="ECO:0000256" key="5">
    <source>
        <dbReference type="ARBA" id="ARBA00022448"/>
    </source>
</evidence>
<evidence type="ECO:0000256" key="12">
    <source>
        <dbReference type="ARBA" id="ARBA00023075"/>
    </source>
</evidence>
<geneLocation type="mitochondrion" evidence="18"/>
<feature type="transmembrane region" description="Helical" evidence="16">
    <location>
        <begin position="180"/>
        <end position="202"/>
    </location>
</feature>
<dbReference type="GO" id="GO:0031966">
    <property type="term" value="C:mitochondrial membrane"/>
    <property type="evidence" value="ECO:0007669"/>
    <property type="project" value="UniProtKB-SubCell"/>
</dbReference>